<name>A0A5C6UJ04_9SPHN</name>
<organism evidence="3 4">
    <name type="scientific">Sphingomonas ginsenosidivorax</name>
    <dbReference type="NCBI Taxonomy" id="862135"/>
    <lineage>
        <taxon>Bacteria</taxon>
        <taxon>Pseudomonadati</taxon>
        <taxon>Pseudomonadota</taxon>
        <taxon>Alphaproteobacteria</taxon>
        <taxon>Sphingomonadales</taxon>
        <taxon>Sphingomonadaceae</taxon>
        <taxon>Sphingomonas</taxon>
    </lineage>
</organism>
<reference evidence="3 4" key="1">
    <citation type="journal article" date="2013" name="Antonie Van Leeuwenhoek">
        <title>Sphingomonas ginsenosidivorax sp. nov., with the ability to transform ginsenosides.</title>
        <authorList>
            <person name="Jin X.F."/>
            <person name="Kim J.K."/>
            <person name="Liu Q.M."/>
            <person name="Kang M.S."/>
            <person name="He D."/>
            <person name="Jin F.X."/>
            <person name="Kim S.C."/>
            <person name="Im W.T."/>
        </authorList>
    </citation>
    <scope>NUCLEOTIDE SEQUENCE [LARGE SCALE GENOMIC DNA]</scope>
    <source>
        <strain evidence="3 4">KHI67</strain>
    </source>
</reference>
<dbReference type="EMBL" id="VOQR01000001">
    <property type="protein sequence ID" value="TXC72216.1"/>
    <property type="molecule type" value="Genomic_DNA"/>
</dbReference>
<accession>A0A5C6UJ04</accession>
<evidence type="ECO:0000313" key="3">
    <source>
        <dbReference type="EMBL" id="TXC72216.1"/>
    </source>
</evidence>
<feature type="signal peptide" evidence="2">
    <location>
        <begin position="1"/>
        <end position="22"/>
    </location>
</feature>
<gene>
    <name evidence="3" type="ORF">FSB78_15645</name>
</gene>
<keyword evidence="2" id="KW-0732">Signal</keyword>
<dbReference type="Proteomes" id="UP000321250">
    <property type="component" value="Unassembled WGS sequence"/>
</dbReference>
<feature type="compositionally biased region" description="Low complexity" evidence="1">
    <location>
        <begin position="17"/>
        <end position="26"/>
    </location>
</feature>
<keyword evidence="4" id="KW-1185">Reference proteome</keyword>
<proteinExistence type="predicted"/>
<evidence type="ECO:0000256" key="2">
    <source>
        <dbReference type="SAM" id="SignalP"/>
    </source>
</evidence>
<feature type="compositionally biased region" description="Basic and acidic residues" evidence="1">
    <location>
        <begin position="39"/>
        <end position="49"/>
    </location>
</feature>
<feature type="region of interest" description="Disordered" evidence="1">
    <location>
        <begin position="17"/>
        <end position="67"/>
    </location>
</feature>
<evidence type="ECO:0000313" key="4">
    <source>
        <dbReference type="Proteomes" id="UP000321250"/>
    </source>
</evidence>
<dbReference type="RefSeq" id="WP_147083492.1">
    <property type="nucleotide sequence ID" value="NZ_VOQR01000001.1"/>
</dbReference>
<evidence type="ECO:0000256" key="1">
    <source>
        <dbReference type="SAM" id="MobiDB-lite"/>
    </source>
</evidence>
<dbReference type="AlphaFoldDB" id="A0A5C6UJ04"/>
<comment type="caution">
    <text evidence="3">The sequence shown here is derived from an EMBL/GenBank/DDBJ whole genome shotgun (WGS) entry which is preliminary data.</text>
</comment>
<protein>
    <submittedName>
        <fullName evidence="3">Uncharacterized protein</fullName>
    </submittedName>
</protein>
<feature type="chain" id="PRO_5022752631" evidence="2">
    <location>
        <begin position="23"/>
        <end position="102"/>
    </location>
</feature>
<sequence length="102" mass="11039">MIRFLKKAVLMIATASAPPTCATPDPAYRRQPGLAGPPSEHRRCPDLRGLEPSSRRTSPPTTVSGKTLTSIDRIPTIGRDAHATLVIEHDPPASAGKRHRVR</sequence>